<evidence type="ECO:0000256" key="1">
    <source>
        <dbReference type="SAM" id="MobiDB-lite"/>
    </source>
</evidence>
<feature type="chain" id="PRO_5010216929" description="Copper(I)-binding protein" evidence="2">
    <location>
        <begin position="23"/>
        <end position="176"/>
    </location>
</feature>
<accession>A0A1I5EKI2</accession>
<sequence>MIKSMAVVLVSATLAVSLSASAHTEEYFDSHAAPHGGQMRMAGPYHLELVSKEKEIVLYVSDHADNNISTEGGVGKATFQDGKAKPKTTIQLEPAGDNMFSGTGDFTITPETVIVVFIKLPEQEAQSVRFAPLKPKAKPGKQDGKKPADDHSGHHMHQDDKKPAADEAGHNHHMHH</sequence>
<feature type="compositionally biased region" description="Basic and acidic residues" evidence="1">
    <location>
        <begin position="140"/>
        <end position="170"/>
    </location>
</feature>
<keyword evidence="4" id="KW-1185">Reference proteome</keyword>
<keyword evidence="2" id="KW-0732">Signal</keyword>
<proteinExistence type="predicted"/>
<dbReference type="OrthoDB" id="9799434at2"/>
<evidence type="ECO:0000313" key="3">
    <source>
        <dbReference type="EMBL" id="SFO12009.1"/>
    </source>
</evidence>
<feature type="signal peptide" evidence="2">
    <location>
        <begin position="1"/>
        <end position="22"/>
    </location>
</feature>
<dbReference type="EMBL" id="FOVJ01000008">
    <property type="protein sequence ID" value="SFO12009.1"/>
    <property type="molecule type" value="Genomic_DNA"/>
</dbReference>
<evidence type="ECO:0000313" key="4">
    <source>
        <dbReference type="Proteomes" id="UP000183107"/>
    </source>
</evidence>
<dbReference type="AlphaFoldDB" id="A0A1I5EKI2"/>
<evidence type="ECO:0000256" key="2">
    <source>
        <dbReference type="SAM" id="SignalP"/>
    </source>
</evidence>
<dbReference type="RefSeq" id="WP_074798383.1">
    <property type="nucleotide sequence ID" value="NZ_FOVJ01000008.1"/>
</dbReference>
<dbReference type="Proteomes" id="UP000183107">
    <property type="component" value="Unassembled WGS sequence"/>
</dbReference>
<evidence type="ECO:0008006" key="5">
    <source>
        <dbReference type="Google" id="ProtNLM"/>
    </source>
</evidence>
<organism evidence="3 4">
    <name type="scientific">Nitrosospira briensis</name>
    <dbReference type="NCBI Taxonomy" id="35799"/>
    <lineage>
        <taxon>Bacteria</taxon>
        <taxon>Pseudomonadati</taxon>
        <taxon>Pseudomonadota</taxon>
        <taxon>Betaproteobacteria</taxon>
        <taxon>Nitrosomonadales</taxon>
        <taxon>Nitrosomonadaceae</taxon>
        <taxon>Nitrosospira</taxon>
    </lineage>
</organism>
<reference evidence="4" key="1">
    <citation type="submission" date="2016-10" db="EMBL/GenBank/DDBJ databases">
        <authorList>
            <person name="Varghese N."/>
        </authorList>
    </citation>
    <scope>NUCLEOTIDE SEQUENCE [LARGE SCALE GENOMIC DNA]</scope>
    <source>
        <strain evidence="4">Nsp8</strain>
    </source>
</reference>
<gene>
    <name evidence="3" type="ORF">SAMN05216386_2660</name>
</gene>
<protein>
    <recommendedName>
        <fullName evidence="5">Copper(I)-binding protein</fullName>
    </recommendedName>
</protein>
<feature type="region of interest" description="Disordered" evidence="1">
    <location>
        <begin position="129"/>
        <end position="176"/>
    </location>
</feature>
<name>A0A1I5EKI2_9PROT</name>